<dbReference type="InterPro" id="IPR046860">
    <property type="entry name" value="SnoaL_5"/>
</dbReference>
<comment type="caution">
    <text evidence="2">The sequence shown here is derived from an EMBL/GenBank/DDBJ whole genome shotgun (WGS) entry which is preliminary data.</text>
</comment>
<reference evidence="2 3" key="1">
    <citation type="submission" date="2019-09" db="EMBL/GenBank/DDBJ databases">
        <title>Chitinophaga ginsengihumi sp. nov., isolated from soil of ginseng rhizosphere.</title>
        <authorList>
            <person name="Lee J."/>
        </authorList>
    </citation>
    <scope>NUCLEOTIDE SEQUENCE [LARGE SCALE GENOMIC DNA]</scope>
    <source>
        <strain evidence="2 3">BN140078</strain>
    </source>
</reference>
<dbReference type="EMBL" id="VUOC01000004">
    <property type="protein sequence ID" value="KAA2240348.1"/>
    <property type="molecule type" value="Genomic_DNA"/>
</dbReference>
<proteinExistence type="predicted"/>
<name>A0A5B2VNQ0_9BACT</name>
<dbReference type="AlphaFoldDB" id="A0A5B2VNQ0"/>
<organism evidence="2 3">
    <name type="scientific">Chitinophaga agrisoli</name>
    <dbReference type="NCBI Taxonomy" id="2607653"/>
    <lineage>
        <taxon>Bacteria</taxon>
        <taxon>Pseudomonadati</taxon>
        <taxon>Bacteroidota</taxon>
        <taxon>Chitinophagia</taxon>
        <taxon>Chitinophagales</taxon>
        <taxon>Chitinophagaceae</taxon>
        <taxon>Chitinophaga</taxon>
    </lineage>
</organism>
<protein>
    <submittedName>
        <fullName evidence="2">Nuclear transport factor 2 family protein</fullName>
    </submittedName>
</protein>
<dbReference type="Gene3D" id="3.10.450.50">
    <property type="match status" value="1"/>
</dbReference>
<sequence length="128" mass="14616">MTALKEQKAILTVQEVAARFNELAQQEKWFEIHDEFFADHVRSIDPTDSPYMGYAEGKAAVRKKGEEFVSRIEAVHSASTTAPVVTGNHFAVGREMDITVRPHGRIQINEIMLYEVKDGQIILEQFFY</sequence>
<keyword evidence="3" id="KW-1185">Reference proteome</keyword>
<dbReference type="InterPro" id="IPR032710">
    <property type="entry name" value="NTF2-like_dom_sf"/>
</dbReference>
<evidence type="ECO:0000313" key="3">
    <source>
        <dbReference type="Proteomes" id="UP000324611"/>
    </source>
</evidence>
<feature type="domain" description="SnoaL-like" evidence="1">
    <location>
        <begin position="11"/>
        <end position="128"/>
    </location>
</feature>
<reference evidence="2 3" key="2">
    <citation type="submission" date="2019-09" db="EMBL/GenBank/DDBJ databases">
        <authorList>
            <person name="Jin C."/>
        </authorList>
    </citation>
    <scope>NUCLEOTIDE SEQUENCE [LARGE SCALE GENOMIC DNA]</scope>
    <source>
        <strain evidence="2 3">BN140078</strain>
    </source>
</reference>
<dbReference type="Proteomes" id="UP000324611">
    <property type="component" value="Unassembled WGS sequence"/>
</dbReference>
<dbReference type="RefSeq" id="WP_149841526.1">
    <property type="nucleotide sequence ID" value="NZ_VUOC01000004.1"/>
</dbReference>
<dbReference type="Pfam" id="PF20409">
    <property type="entry name" value="SnoaL_5"/>
    <property type="match status" value="1"/>
</dbReference>
<accession>A0A5B2VNQ0</accession>
<dbReference type="SUPFAM" id="SSF54427">
    <property type="entry name" value="NTF2-like"/>
    <property type="match status" value="1"/>
</dbReference>
<gene>
    <name evidence="2" type="ORF">F0L74_29770</name>
</gene>
<evidence type="ECO:0000313" key="2">
    <source>
        <dbReference type="EMBL" id="KAA2240348.1"/>
    </source>
</evidence>
<evidence type="ECO:0000259" key="1">
    <source>
        <dbReference type="Pfam" id="PF20409"/>
    </source>
</evidence>